<feature type="compositionally biased region" description="Low complexity" evidence="1">
    <location>
        <begin position="95"/>
        <end position="106"/>
    </location>
</feature>
<feature type="region of interest" description="Disordered" evidence="1">
    <location>
        <begin position="92"/>
        <end position="119"/>
    </location>
</feature>
<gene>
    <name evidence="4" type="ORF">N7532_008582</name>
</gene>
<dbReference type="Proteomes" id="UP001149074">
    <property type="component" value="Unassembled WGS sequence"/>
</dbReference>
<dbReference type="CDD" id="cd14279">
    <property type="entry name" value="CUE"/>
    <property type="match status" value="1"/>
</dbReference>
<dbReference type="InterPro" id="IPR052772">
    <property type="entry name" value="Endo/PolyKinase_Domain-Protein"/>
</dbReference>
<dbReference type="SUPFAM" id="SSF46934">
    <property type="entry name" value="UBA-like"/>
    <property type="match status" value="1"/>
</dbReference>
<name>A0A9W9EXM8_9EURO</name>
<protein>
    <recommendedName>
        <fullName evidence="6">Smr domain-containing protein</fullName>
    </recommendedName>
</protein>
<dbReference type="InterPro" id="IPR058864">
    <property type="entry name" value="UBA_10"/>
</dbReference>
<dbReference type="PANTHER" id="PTHR46535:SF1">
    <property type="entry name" value="NEDD4-BINDING PROTEIN 2"/>
    <property type="match status" value="1"/>
</dbReference>
<dbReference type="AlphaFoldDB" id="A0A9W9EXM8"/>
<dbReference type="PROSITE" id="PS50828">
    <property type="entry name" value="SMR"/>
    <property type="match status" value="1"/>
</dbReference>
<accession>A0A9W9EXM8</accession>
<sequence length="548" mass="59434">MADADDILRSELEQEYCPPLDSALFAALISDFTLGKPEDVNALRATLDCLKESAQLQENDPFDPSGTANEHTIDGVNLGGVFSDSGTSVLGGGTLHTSTDATTTSLRSQLSPGEDEANPNIAYTVRADGRLELTSTTIDDSVSLLAAMFPSVSRLEILQCLKKSNNDIDRSMDVLLNLTFFNESQAAGEDSQIFVPKGIDGFQADNTDIGRQKGRKQKRNKKQKAVLSATSSPEGVSTPNKWETGKADIEFLCSCIPDITREKIASTYHAKGASLRATVKALALADLPEIVEVDKDPAMMEHVTELLSVYPTIPKSTLVGLLRLTGNMVTPANELAAVLLRQPTQAEVSELIKFTAAPLNLENDNENSYSRPSHQYKESSFRNHEYEDMRASANAYFAASSAAHMQAAQAARRSKSNHLYGGASAYYRQVGQEQRERAMNQLAAASDRLVDRQSSACDLDLHGVTVENAKRIVRERVAAWWDSLGDTKYIRGGGIDVHGGYKIITGIGRHSQDGTSRLGPAVGKMLISEGWRVRITPGSLIVLGAARR</sequence>
<dbReference type="GO" id="GO:0005634">
    <property type="term" value="C:nucleus"/>
    <property type="evidence" value="ECO:0007669"/>
    <property type="project" value="TreeGrafter"/>
</dbReference>
<feature type="compositionally biased region" description="Basic residues" evidence="1">
    <location>
        <begin position="212"/>
        <end position="224"/>
    </location>
</feature>
<dbReference type="Pfam" id="PF26286">
    <property type="entry name" value="UBA_10"/>
    <property type="match status" value="1"/>
</dbReference>
<dbReference type="EMBL" id="JAPQKI010000009">
    <property type="protein sequence ID" value="KAJ5089898.1"/>
    <property type="molecule type" value="Genomic_DNA"/>
</dbReference>
<evidence type="ECO:0000259" key="3">
    <source>
        <dbReference type="PROSITE" id="PS51140"/>
    </source>
</evidence>
<dbReference type="GO" id="GO:0043130">
    <property type="term" value="F:ubiquitin binding"/>
    <property type="evidence" value="ECO:0007669"/>
    <property type="project" value="InterPro"/>
</dbReference>
<keyword evidence="5" id="KW-1185">Reference proteome</keyword>
<dbReference type="SUPFAM" id="SSF160443">
    <property type="entry name" value="SMR domain-like"/>
    <property type="match status" value="1"/>
</dbReference>
<dbReference type="SMART" id="SM00546">
    <property type="entry name" value="CUE"/>
    <property type="match status" value="1"/>
</dbReference>
<evidence type="ECO:0000259" key="2">
    <source>
        <dbReference type="PROSITE" id="PS50828"/>
    </source>
</evidence>
<organism evidence="4 5">
    <name type="scientific">Penicillium argentinense</name>
    <dbReference type="NCBI Taxonomy" id="1131581"/>
    <lineage>
        <taxon>Eukaryota</taxon>
        <taxon>Fungi</taxon>
        <taxon>Dikarya</taxon>
        <taxon>Ascomycota</taxon>
        <taxon>Pezizomycotina</taxon>
        <taxon>Eurotiomycetes</taxon>
        <taxon>Eurotiomycetidae</taxon>
        <taxon>Eurotiales</taxon>
        <taxon>Aspergillaceae</taxon>
        <taxon>Penicillium</taxon>
    </lineage>
</organism>
<feature type="domain" description="Smr" evidence="2">
    <location>
        <begin position="459"/>
        <end position="545"/>
    </location>
</feature>
<evidence type="ECO:0000313" key="4">
    <source>
        <dbReference type="EMBL" id="KAJ5089898.1"/>
    </source>
</evidence>
<dbReference type="GeneID" id="81360053"/>
<feature type="region of interest" description="Disordered" evidence="1">
    <location>
        <begin position="205"/>
        <end position="240"/>
    </location>
</feature>
<dbReference type="PROSITE" id="PS51140">
    <property type="entry name" value="CUE"/>
    <property type="match status" value="1"/>
</dbReference>
<proteinExistence type="predicted"/>
<feature type="domain" description="CUE" evidence="3">
    <location>
        <begin position="137"/>
        <end position="180"/>
    </location>
</feature>
<reference evidence="4" key="2">
    <citation type="journal article" date="2023" name="IMA Fungus">
        <title>Comparative genomic study of the Penicillium genus elucidates a diverse pangenome and 15 lateral gene transfer events.</title>
        <authorList>
            <person name="Petersen C."/>
            <person name="Sorensen T."/>
            <person name="Nielsen M.R."/>
            <person name="Sondergaard T.E."/>
            <person name="Sorensen J.L."/>
            <person name="Fitzpatrick D.A."/>
            <person name="Frisvad J.C."/>
            <person name="Nielsen K.L."/>
        </authorList>
    </citation>
    <scope>NUCLEOTIDE SEQUENCE</scope>
    <source>
        <strain evidence="4">IBT 30761</strain>
    </source>
</reference>
<dbReference type="SMART" id="SM00463">
    <property type="entry name" value="SMR"/>
    <property type="match status" value="1"/>
</dbReference>
<dbReference type="InterPro" id="IPR009060">
    <property type="entry name" value="UBA-like_sf"/>
</dbReference>
<dbReference type="InterPro" id="IPR002625">
    <property type="entry name" value="Smr_dom"/>
</dbReference>
<dbReference type="GO" id="GO:0004519">
    <property type="term" value="F:endonuclease activity"/>
    <property type="evidence" value="ECO:0007669"/>
    <property type="project" value="TreeGrafter"/>
</dbReference>
<dbReference type="Pfam" id="PF02845">
    <property type="entry name" value="CUE"/>
    <property type="match status" value="1"/>
</dbReference>
<reference evidence="4" key="1">
    <citation type="submission" date="2022-11" db="EMBL/GenBank/DDBJ databases">
        <authorList>
            <person name="Petersen C."/>
        </authorList>
    </citation>
    <scope>NUCLEOTIDE SEQUENCE</scope>
    <source>
        <strain evidence="4">IBT 30761</strain>
    </source>
</reference>
<evidence type="ECO:0008006" key="6">
    <source>
        <dbReference type="Google" id="ProtNLM"/>
    </source>
</evidence>
<dbReference type="InterPro" id="IPR003892">
    <property type="entry name" value="CUE"/>
</dbReference>
<dbReference type="RefSeq" id="XP_056471880.1">
    <property type="nucleotide sequence ID" value="XM_056621074.1"/>
</dbReference>
<dbReference type="Gene3D" id="3.30.1370.110">
    <property type="match status" value="1"/>
</dbReference>
<evidence type="ECO:0000256" key="1">
    <source>
        <dbReference type="SAM" id="MobiDB-lite"/>
    </source>
</evidence>
<evidence type="ECO:0000313" key="5">
    <source>
        <dbReference type="Proteomes" id="UP001149074"/>
    </source>
</evidence>
<feature type="compositionally biased region" description="Polar residues" evidence="1">
    <location>
        <begin position="228"/>
        <end position="240"/>
    </location>
</feature>
<comment type="caution">
    <text evidence="4">The sequence shown here is derived from an EMBL/GenBank/DDBJ whole genome shotgun (WGS) entry which is preliminary data.</text>
</comment>
<dbReference type="InterPro" id="IPR036063">
    <property type="entry name" value="Smr_dom_sf"/>
</dbReference>
<dbReference type="PANTHER" id="PTHR46535">
    <property type="entry name" value="NEDD4-BINDING PROTEIN 2"/>
    <property type="match status" value="1"/>
</dbReference>
<dbReference type="OrthoDB" id="443981at2759"/>